<dbReference type="Proteomes" id="UP001451303">
    <property type="component" value="Unassembled WGS sequence"/>
</dbReference>
<comment type="caution">
    <text evidence="1">The sequence shown here is derived from an EMBL/GenBank/DDBJ whole genome shotgun (WGS) entry which is preliminary data.</text>
</comment>
<dbReference type="EMBL" id="JAVLET010000004">
    <property type="protein sequence ID" value="KAL0470479.1"/>
    <property type="molecule type" value="Genomic_DNA"/>
</dbReference>
<evidence type="ECO:0000313" key="2">
    <source>
        <dbReference type="Proteomes" id="UP001451303"/>
    </source>
</evidence>
<accession>A0ABR3DCZ4</accession>
<sequence>MLQGLSKKAVMSPHCLFPWIQRSHGNPENTTNGRGMVTQSRMEGPWKHFGNIGFRSLPDTTCLACCLVCVRLPIRQPPLYHLT</sequence>
<gene>
    <name evidence="1" type="ORF">QR685DRAFT_255109</name>
</gene>
<keyword evidence="2" id="KW-1185">Reference proteome</keyword>
<evidence type="ECO:0000313" key="1">
    <source>
        <dbReference type="EMBL" id="KAL0470479.1"/>
    </source>
</evidence>
<proteinExistence type="predicted"/>
<protein>
    <submittedName>
        <fullName evidence="1">Uncharacterized protein</fullName>
    </submittedName>
</protein>
<reference evidence="1 2" key="1">
    <citation type="submission" date="2023-09" db="EMBL/GenBank/DDBJ databases">
        <title>Multi-omics analysis of a traditional fermented food reveals byproduct-associated fungal strains for waste-to-food upcycling.</title>
        <authorList>
            <consortium name="Lawrence Berkeley National Laboratory"/>
            <person name="Rekdal V.M."/>
            <person name="Villalobos-Escobedo J.M."/>
            <person name="Rodriguez-Valeron N."/>
            <person name="Garcia M.O."/>
            <person name="Vasquez D.P."/>
            <person name="Damayanti I."/>
            <person name="Sorensen P.M."/>
            <person name="Baidoo E.E."/>
            <person name="De Carvalho A.C."/>
            <person name="Riley R."/>
            <person name="Lipzen A."/>
            <person name="He G."/>
            <person name="Yan M."/>
            <person name="Haridas S."/>
            <person name="Daum C."/>
            <person name="Yoshinaga Y."/>
            <person name="Ng V."/>
            <person name="Grigoriev I.V."/>
            <person name="Munk R."/>
            <person name="Nuraida L."/>
            <person name="Wijaya C.H."/>
            <person name="Morales P.-C."/>
            <person name="Keasling J.D."/>
        </authorList>
    </citation>
    <scope>NUCLEOTIDE SEQUENCE [LARGE SCALE GENOMIC DNA]</scope>
    <source>
        <strain evidence="1 2">FGSC 2613</strain>
    </source>
</reference>
<name>A0ABR3DCZ4_NEUIN</name>
<organism evidence="1 2">
    <name type="scientific">Neurospora intermedia</name>
    <dbReference type="NCBI Taxonomy" id="5142"/>
    <lineage>
        <taxon>Eukaryota</taxon>
        <taxon>Fungi</taxon>
        <taxon>Dikarya</taxon>
        <taxon>Ascomycota</taxon>
        <taxon>Pezizomycotina</taxon>
        <taxon>Sordariomycetes</taxon>
        <taxon>Sordariomycetidae</taxon>
        <taxon>Sordariales</taxon>
        <taxon>Sordariaceae</taxon>
        <taxon>Neurospora</taxon>
    </lineage>
</organism>